<dbReference type="PRINTS" id="PR00364">
    <property type="entry name" value="DISEASERSIST"/>
</dbReference>
<dbReference type="InterPro" id="IPR027417">
    <property type="entry name" value="P-loop_NTPase"/>
</dbReference>
<dbReference type="GO" id="GO:0016887">
    <property type="term" value="F:ATP hydrolysis activity"/>
    <property type="evidence" value="ECO:0007669"/>
    <property type="project" value="InterPro"/>
</dbReference>
<dbReference type="Pfam" id="PF25872">
    <property type="entry name" value="HTH_77"/>
    <property type="match status" value="1"/>
</dbReference>
<protein>
    <submittedName>
        <fullName evidence="4">Transcriptional regulator, winged helix family</fullName>
    </submittedName>
</protein>
<evidence type="ECO:0000256" key="1">
    <source>
        <dbReference type="ARBA" id="ARBA00023125"/>
    </source>
</evidence>
<dbReference type="GO" id="GO:0000160">
    <property type="term" value="P:phosphorelay signal transduction system"/>
    <property type="evidence" value="ECO:0007669"/>
    <property type="project" value="InterPro"/>
</dbReference>
<evidence type="ECO:0000259" key="3">
    <source>
        <dbReference type="PROSITE" id="PS51755"/>
    </source>
</evidence>
<dbReference type="InterPro" id="IPR049945">
    <property type="entry name" value="AAA_22"/>
</dbReference>
<dbReference type="Gene3D" id="1.10.10.10">
    <property type="entry name" value="Winged helix-like DNA-binding domain superfamily/Winged helix DNA-binding domain"/>
    <property type="match status" value="2"/>
</dbReference>
<name>A0A1X7HAZ6_TRICW</name>
<dbReference type="RefSeq" id="WP_233211807.1">
    <property type="nucleotide sequence ID" value="NZ_BSQD01000007.1"/>
</dbReference>
<dbReference type="PANTHER" id="PTHR47691">
    <property type="entry name" value="REGULATOR-RELATED"/>
    <property type="match status" value="1"/>
</dbReference>
<organism evidence="4 5">
    <name type="scientific">Trinickia caryophylli</name>
    <name type="common">Paraburkholderia caryophylli</name>
    <dbReference type="NCBI Taxonomy" id="28094"/>
    <lineage>
        <taxon>Bacteria</taxon>
        <taxon>Pseudomonadati</taxon>
        <taxon>Pseudomonadota</taxon>
        <taxon>Betaproteobacteria</taxon>
        <taxon>Burkholderiales</taxon>
        <taxon>Burkholderiaceae</taxon>
        <taxon>Trinickia</taxon>
    </lineage>
</organism>
<keyword evidence="5" id="KW-1185">Reference proteome</keyword>
<dbReference type="SMART" id="SM00862">
    <property type="entry name" value="Trans_reg_C"/>
    <property type="match status" value="1"/>
</dbReference>
<keyword evidence="1 2" id="KW-0238">DNA-binding</keyword>
<dbReference type="Pfam" id="PF13401">
    <property type="entry name" value="AAA_22"/>
    <property type="match status" value="1"/>
</dbReference>
<evidence type="ECO:0000313" key="5">
    <source>
        <dbReference type="Proteomes" id="UP000192911"/>
    </source>
</evidence>
<dbReference type="GO" id="GO:0003677">
    <property type="term" value="F:DNA binding"/>
    <property type="evidence" value="ECO:0007669"/>
    <property type="project" value="UniProtKB-UniRule"/>
</dbReference>
<dbReference type="STRING" id="28094.SAMN06295900_1298"/>
<dbReference type="InterPro" id="IPR058852">
    <property type="entry name" value="HTH_77"/>
</dbReference>
<dbReference type="InterPro" id="IPR016032">
    <property type="entry name" value="Sig_transdc_resp-reg_C-effctor"/>
</dbReference>
<gene>
    <name evidence="4" type="ORF">SAMN06295900_1298</name>
</gene>
<proteinExistence type="predicted"/>
<dbReference type="SUPFAM" id="SSF52540">
    <property type="entry name" value="P-loop containing nucleoside triphosphate hydrolases"/>
    <property type="match status" value="1"/>
</dbReference>
<evidence type="ECO:0000313" key="4">
    <source>
        <dbReference type="EMBL" id="SMF83059.1"/>
    </source>
</evidence>
<dbReference type="PANTHER" id="PTHR47691:SF3">
    <property type="entry name" value="HTH-TYPE TRANSCRIPTIONAL REGULATOR RV0890C-RELATED"/>
    <property type="match status" value="1"/>
</dbReference>
<dbReference type="SUPFAM" id="SSF46894">
    <property type="entry name" value="C-terminal effector domain of the bipartite response regulators"/>
    <property type="match status" value="1"/>
</dbReference>
<dbReference type="Gene3D" id="3.40.50.300">
    <property type="entry name" value="P-loop containing nucleotide triphosphate hydrolases"/>
    <property type="match status" value="1"/>
</dbReference>
<reference evidence="5" key="1">
    <citation type="submission" date="2017-04" db="EMBL/GenBank/DDBJ databases">
        <authorList>
            <person name="Varghese N."/>
            <person name="Submissions S."/>
        </authorList>
    </citation>
    <scope>NUCLEOTIDE SEQUENCE [LARGE SCALE GENOMIC DNA]</scope>
    <source>
        <strain evidence="5">Ballard 720</strain>
    </source>
</reference>
<dbReference type="InterPro" id="IPR001867">
    <property type="entry name" value="OmpR/PhoB-type_DNA-bd"/>
</dbReference>
<dbReference type="Pfam" id="PF00486">
    <property type="entry name" value="Trans_reg_C"/>
    <property type="match status" value="1"/>
</dbReference>
<feature type="domain" description="OmpR/PhoB-type" evidence="3">
    <location>
        <begin position="7"/>
        <end position="102"/>
    </location>
</feature>
<dbReference type="CDD" id="cd00383">
    <property type="entry name" value="trans_reg_C"/>
    <property type="match status" value="1"/>
</dbReference>
<dbReference type="PROSITE" id="PS51755">
    <property type="entry name" value="OMPR_PHOB"/>
    <property type="match status" value="1"/>
</dbReference>
<dbReference type="InterPro" id="IPR036388">
    <property type="entry name" value="WH-like_DNA-bd_sf"/>
</dbReference>
<dbReference type="GO" id="GO:0006355">
    <property type="term" value="P:regulation of DNA-templated transcription"/>
    <property type="evidence" value="ECO:0007669"/>
    <property type="project" value="InterPro"/>
</dbReference>
<dbReference type="AlphaFoldDB" id="A0A1X7HAZ6"/>
<evidence type="ECO:0000256" key="2">
    <source>
        <dbReference type="PROSITE-ProRule" id="PRU01091"/>
    </source>
</evidence>
<sequence length="534" mass="57463">MLPNDALAMIQVGQLHVFLQSREIRSHGGAVQIGSRAFDIFELLIQARGALVSKEAIMREVWPDTVVQENNLQVHIAALRKALREDRDLIVTVPGRGYRLLGVRGEPPPAPGTAAGVPAAIPRSMPPSSSTLVGRQSSIDNIVAALDTARVVTLVGAGGIGKTRVALEVASRVRARFADGVAFVPLATASDPGSALGVLADSLGVALAERPVSLAAICAGLAGRHTLIVLDNCEHLIDMAAHMADAMTAANGTLHVLATSREALRIEQERLHQVPPLDVPGEDDGREGILRASAVQLFLARAQARDPRFELDDFGLALAALICRRLDGIPLAIELAAARAAVLGLDVLTAHLADHFSILSGGFRTALPRHQTLKAMLDWSYRLLDGAQRVLLRWLGVFANGFSFDAACEVLWEQGYSRAEVLDALEGLVSKSLVVREREGAPARYRLLEITRAYALQQLDDHGERKAAEHAYTRYLERRALRRELTSVPSEVWRHCEAIGAAIGEAMDEPAAYVPSLGIRQRSGEAGEPVRSGQ</sequence>
<feature type="DNA-binding region" description="OmpR/PhoB-type" evidence="2">
    <location>
        <begin position="7"/>
        <end position="102"/>
    </location>
</feature>
<dbReference type="EMBL" id="FXAH01000029">
    <property type="protein sequence ID" value="SMF83059.1"/>
    <property type="molecule type" value="Genomic_DNA"/>
</dbReference>
<accession>A0A1X7HAZ6</accession>
<dbReference type="GeneID" id="95553125"/>
<dbReference type="Proteomes" id="UP000192911">
    <property type="component" value="Unassembled WGS sequence"/>
</dbReference>